<feature type="transmembrane region" description="Helical" evidence="1">
    <location>
        <begin position="388"/>
        <end position="409"/>
    </location>
</feature>
<evidence type="ECO:0000259" key="2">
    <source>
        <dbReference type="Pfam" id="PF03703"/>
    </source>
</evidence>
<gene>
    <name evidence="3" type="ORF">MMF97_07435</name>
</gene>
<dbReference type="RefSeq" id="WP_243361051.1">
    <property type="nucleotide sequence ID" value="NZ_JALGBH010000001.1"/>
</dbReference>
<dbReference type="PIRSF" id="PIRSF026631">
    <property type="entry name" value="UCP026631"/>
    <property type="match status" value="1"/>
</dbReference>
<keyword evidence="1" id="KW-0812">Transmembrane</keyword>
<proteinExistence type="predicted"/>
<evidence type="ECO:0000313" key="3">
    <source>
        <dbReference type="EMBL" id="MCJ0742538.1"/>
    </source>
</evidence>
<feature type="domain" description="YdbS-like PH" evidence="2">
    <location>
        <begin position="259"/>
        <end position="317"/>
    </location>
</feature>
<dbReference type="Pfam" id="PF03703">
    <property type="entry name" value="bPH_2"/>
    <property type="match status" value="3"/>
</dbReference>
<dbReference type="Proteomes" id="UP001165460">
    <property type="component" value="Unassembled WGS sequence"/>
</dbReference>
<reference evidence="3" key="1">
    <citation type="submission" date="2022-03" db="EMBL/GenBank/DDBJ databases">
        <authorList>
            <person name="Woo C.Y."/>
        </authorList>
    </citation>
    <scope>NUCLEOTIDE SEQUENCE</scope>
    <source>
        <strain evidence="3">CYS-01</strain>
    </source>
</reference>
<dbReference type="EMBL" id="JALGBH010000001">
    <property type="protein sequence ID" value="MCJ0742538.1"/>
    <property type="molecule type" value="Genomic_DNA"/>
</dbReference>
<keyword evidence="1" id="KW-0472">Membrane</keyword>
<feature type="transmembrane region" description="Helical" evidence="1">
    <location>
        <begin position="47"/>
        <end position="70"/>
    </location>
</feature>
<evidence type="ECO:0000313" key="4">
    <source>
        <dbReference type="Proteomes" id="UP001165460"/>
    </source>
</evidence>
<accession>A0ABS9ZW59</accession>
<feature type="transmembrane region" description="Helical" evidence="1">
    <location>
        <begin position="363"/>
        <end position="382"/>
    </location>
</feature>
<dbReference type="InterPro" id="IPR014529">
    <property type="entry name" value="UCP026631"/>
</dbReference>
<dbReference type="PANTHER" id="PTHR34473:SF2">
    <property type="entry name" value="UPF0699 TRANSMEMBRANE PROTEIN YDBT"/>
    <property type="match status" value="1"/>
</dbReference>
<protein>
    <submittedName>
        <fullName evidence="3">PH domain-containing protein</fullName>
    </submittedName>
</protein>
<feature type="domain" description="YdbS-like PH" evidence="2">
    <location>
        <begin position="411"/>
        <end position="486"/>
    </location>
</feature>
<feature type="transmembrane region" description="Helical" evidence="1">
    <location>
        <begin position="228"/>
        <end position="248"/>
    </location>
</feature>
<sequence length="499" mass="57182">MISKDFIQPQRQSVAGILITAIHLLRLAVKVIIFPLVLLFIKIKANVFYLMLIIATLFILSVIYAYFYFIKFTFHINASKQEFIVDKGVFNRTHLGIPLEKIQQVNIDQTLVQKIIGVYSVKIDTAGAESKEVSIGAIDEELAYNLKQQLLQNPILHQENIPVQNEDINTSAFIKISPLTLLKTGLTSNYGQSLLLLCGFIYAIVHYIKEVLKAFNNDKGQIEHFMNSSLTLFSISFLIPIVLLILLATNVIRTFIKYFDFEISRHNHSLLISSGLFAKKNTLITPNKVQITTYNQNYFQRKMKLFNLELKQAHGGHDQSDKEKRNANLILPGCSPVEKDDIIKLILSQLPANGKVYKPNFRFLNLPIFFKIIIPLVVYTILYLNTDVVKPFLLAAILYALIGITMLYISYKNHQITVTDEFIIKQSGIWDITHEIITPHKIQTIAAFQYPWHKGLDIGHVNLHTAAGTIHFKFGNYTQIKKLVNWWLFQVESSNQNWM</sequence>
<evidence type="ECO:0000256" key="1">
    <source>
        <dbReference type="SAM" id="Phobius"/>
    </source>
</evidence>
<dbReference type="PANTHER" id="PTHR34473">
    <property type="entry name" value="UPF0699 TRANSMEMBRANE PROTEIN YDBS"/>
    <property type="match status" value="1"/>
</dbReference>
<feature type="transmembrane region" description="Helical" evidence="1">
    <location>
        <begin position="12"/>
        <end position="41"/>
    </location>
</feature>
<dbReference type="InterPro" id="IPR005182">
    <property type="entry name" value="YdbS-like_PH"/>
</dbReference>
<feature type="transmembrane region" description="Helical" evidence="1">
    <location>
        <begin position="190"/>
        <end position="208"/>
    </location>
</feature>
<keyword evidence="4" id="KW-1185">Reference proteome</keyword>
<organism evidence="3 4">
    <name type="scientific">Pedobacter montanisoli</name>
    <dbReference type="NCBI Taxonomy" id="2923277"/>
    <lineage>
        <taxon>Bacteria</taxon>
        <taxon>Pseudomonadati</taxon>
        <taxon>Bacteroidota</taxon>
        <taxon>Sphingobacteriia</taxon>
        <taxon>Sphingobacteriales</taxon>
        <taxon>Sphingobacteriaceae</taxon>
        <taxon>Pedobacter</taxon>
    </lineage>
</organism>
<feature type="domain" description="YdbS-like PH" evidence="2">
    <location>
        <begin position="73"/>
        <end position="149"/>
    </location>
</feature>
<name>A0ABS9ZW59_9SPHI</name>
<comment type="caution">
    <text evidence="3">The sequence shown here is derived from an EMBL/GenBank/DDBJ whole genome shotgun (WGS) entry which is preliminary data.</text>
</comment>
<keyword evidence="1" id="KW-1133">Transmembrane helix</keyword>